<accession>A0A7C8M7E8</accession>
<gene>
    <name evidence="2" type="ORF">BDV95DRAFT_52623</name>
</gene>
<feature type="region of interest" description="Disordered" evidence="1">
    <location>
        <begin position="82"/>
        <end position="101"/>
    </location>
</feature>
<evidence type="ECO:0000256" key="1">
    <source>
        <dbReference type="SAM" id="MobiDB-lite"/>
    </source>
</evidence>
<keyword evidence="3" id="KW-1185">Reference proteome</keyword>
<protein>
    <submittedName>
        <fullName evidence="2">Uncharacterized protein</fullName>
    </submittedName>
</protein>
<dbReference type="EMBL" id="JAADJZ010000012">
    <property type="protein sequence ID" value="KAF2871018.1"/>
    <property type="molecule type" value="Genomic_DNA"/>
</dbReference>
<name>A0A7C8M7E8_9PLEO</name>
<feature type="compositionally biased region" description="Polar residues" evidence="1">
    <location>
        <begin position="88"/>
        <end position="99"/>
    </location>
</feature>
<evidence type="ECO:0000313" key="3">
    <source>
        <dbReference type="Proteomes" id="UP000481861"/>
    </source>
</evidence>
<proteinExistence type="predicted"/>
<evidence type="ECO:0000313" key="2">
    <source>
        <dbReference type="EMBL" id="KAF2871018.1"/>
    </source>
</evidence>
<dbReference type="Proteomes" id="UP000481861">
    <property type="component" value="Unassembled WGS sequence"/>
</dbReference>
<organism evidence="2 3">
    <name type="scientific">Massariosphaeria phaeospora</name>
    <dbReference type="NCBI Taxonomy" id="100035"/>
    <lineage>
        <taxon>Eukaryota</taxon>
        <taxon>Fungi</taxon>
        <taxon>Dikarya</taxon>
        <taxon>Ascomycota</taxon>
        <taxon>Pezizomycotina</taxon>
        <taxon>Dothideomycetes</taxon>
        <taxon>Pleosporomycetidae</taxon>
        <taxon>Pleosporales</taxon>
        <taxon>Pleosporales incertae sedis</taxon>
        <taxon>Massariosphaeria</taxon>
    </lineage>
</organism>
<dbReference type="AlphaFoldDB" id="A0A7C8M7E8"/>
<sequence>MELLVGGREGGGGMQSALCVESNSENFPFRPKRNSPNHVSAERPPLGSCDLRPRDPTARRTKAIAAAHDQVKACGLTVADMHSRSEASRTGSESRSSFGTELRNGRFPSACSMPITACNIRAPGRVKLHADCLLQHFTVTKWYGCLLSKPFYSTWTLYIGAYQVN</sequence>
<comment type="caution">
    <text evidence="2">The sequence shown here is derived from an EMBL/GenBank/DDBJ whole genome shotgun (WGS) entry which is preliminary data.</text>
</comment>
<reference evidence="2 3" key="1">
    <citation type="submission" date="2020-01" db="EMBL/GenBank/DDBJ databases">
        <authorList>
            <consortium name="DOE Joint Genome Institute"/>
            <person name="Haridas S."/>
            <person name="Albert R."/>
            <person name="Binder M."/>
            <person name="Bloem J."/>
            <person name="Labutti K."/>
            <person name="Salamov A."/>
            <person name="Andreopoulos B."/>
            <person name="Baker S.E."/>
            <person name="Barry K."/>
            <person name="Bills G."/>
            <person name="Bluhm B.H."/>
            <person name="Cannon C."/>
            <person name="Castanera R."/>
            <person name="Culley D.E."/>
            <person name="Daum C."/>
            <person name="Ezra D."/>
            <person name="Gonzalez J.B."/>
            <person name="Henrissat B."/>
            <person name="Kuo A."/>
            <person name="Liang C."/>
            <person name="Lipzen A."/>
            <person name="Lutzoni F."/>
            <person name="Magnuson J."/>
            <person name="Mondo S."/>
            <person name="Nolan M."/>
            <person name="Ohm R."/>
            <person name="Pangilinan J."/>
            <person name="Park H.-J.H."/>
            <person name="Ramirez L."/>
            <person name="Alfaro M."/>
            <person name="Sun H."/>
            <person name="Tritt A."/>
            <person name="Yoshinaga Y."/>
            <person name="Zwiers L.-H.L."/>
            <person name="Turgeon B.G."/>
            <person name="Goodwin S.B."/>
            <person name="Spatafora J.W."/>
            <person name="Crous P.W."/>
            <person name="Grigoriev I.V."/>
        </authorList>
    </citation>
    <scope>NUCLEOTIDE SEQUENCE [LARGE SCALE GENOMIC DNA]</scope>
    <source>
        <strain evidence="2 3">CBS 611.86</strain>
    </source>
</reference>
<feature type="region of interest" description="Disordered" evidence="1">
    <location>
        <begin position="28"/>
        <end position="54"/>
    </location>
</feature>